<dbReference type="eggNOG" id="KOG1721">
    <property type="taxonomic scope" value="Eukaryota"/>
</dbReference>
<keyword evidence="9" id="KW-0539">Nucleus</keyword>
<dbReference type="SMART" id="SM00355">
    <property type="entry name" value="ZnF_C2H2"/>
    <property type="match status" value="2"/>
</dbReference>
<feature type="region of interest" description="Disordered" evidence="12">
    <location>
        <begin position="351"/>
        <end position="376"/>
    </location>
</feature>
<evidence type="ECO:0000256" key="3">
    <source>
        <dbReference type="ARBA" id="ARBA00022723"/>
    </source>
</evidence>
<dbReference type="SUPFAM" id="SSF48464">
    <property type="entry name" value="ENTH/VHS domain"/>
    <property type="match status" value="1"/>
</dbReference>
<feature type="coiled-coil region" evidence="11">
    <location>
        <begin position="216"/>
        <end position="243"/>
    </location>
</feature>
<feature type="domain" description="C2H2-type" evidence="13">
    <location>
        <begin position="429"/>
        <end position="458"/>
    </location>
</feature>
<evidence type="ECO:0000256" key="2">
    <source>
        <dbReference type="ARBA" id="ARBA00004125"/>
    </source>
</evidence>
<evidence type="ECO:0000256" key="10">
    <source>
        <dbReference type="PROSITE-ProRule" id="PRU00042"/>
    </source>
</evidence>
<feature type="compositionally biased region" description="Basic and acidic residues" evidence="12">
    <location>
        <begin position="560"/>
        <end position="580"/>
    </location>
</feature>
<feature type="region of interest" description="Disordered" evidence="12">
    <location>
        <begin position="467"/>
        <end position="595"/>
    </location>
</feature>
<dbReference type="GO" id="GO:0008270">
    <property type="term" value="F:zinc ion binding"/>
    <property type="evidence" value="ECO:0007669"/>
    <property type="project" value="UniProtKB-KW"/>
</dbReference>
<dbReference type="InterPro" id="IPR003903">
    <property type="entry name" value="UIM_dom"/>
</dbReference>
<dbReference type="Gene3D" id="1.25.40.90">
    <property type="match status" value="1"/>
</dbReference>
<evidence type="ECO:0000256" key="1">
    <source>
        <dbReference type="ARBA" id="ARBA00004123"/>
    </source>
</evidence>
<dbReference type="Pfam" id="PF00790">
    <property type="entry name" value="VHS"/>
    <property type="match status" value="1"/>
</dbReference>
<evidence type="ECO:0000313" key="15">
    <source>
        <dbReference type="EMBL" id="CCA74915.1"/>
    </source>
</evidence>
<feature type="compositionally biased region" description="Polar residues" evidence="12">
    <location>
        <begin position="581"/>
        <end position="595"/>
    </location>
</feature>
<keyword evidence="3" id="KW-0479">Metal-binding</keyword>
<evidence type="ECO:0000256" key="9">
    <source>
        <dbReference type="ARBA" id="ARBA00023242"/>
    </source>
</evidence>
<dbReference type="InterPro" id="IPR013087">
    <property type="entry name" value="Znf_C2H2_type"/>
</dbReference>
<dbReference type="EMBL" id="CAFZ01000372">
    <property type="protein sequence ID" value="CCA74915.1"/>
    <property type="molecule type" value="Genomic_DNA"/>
</dbReference>
<dbReference type="Gene3D" id="3.30.160.60">
    <property type="entry name" value="Classic Zinc Finger"/>
    <property type="match status" value="2"/>
</dbReference>
<evidence type="ECO:0000256" key="12">
    <source>
        <dbReference type="SAM" id="MobiDB-lite"/>
    </source>
</evidence>
<comment type="subcellular location">
    <subcellularLocation>
        <location evidence="2">Endosome membrane</location>
        <topology evidence="2">Peripheral membrane protein</topology>
        <orientation evidence="2">Cytoplasmic side</orientation>
    </subcellularLocation>
    <subcellularLocation>
        <location evidence="1">Nucleus</location>
    </subcellularLocation>
</comment>
<comment type="caution">
    <text evidence="15">The sequence shown here is derived from an EMBL/GenBank/DDBJ whole genome shotgun (WGS) entry which is preliminary data.</text>
</comment>
<keyword evidence="6" id="KW-0862">Zinc</keyword>
<dbReference type="SUPFAM" id="SSF57667">
    <property type="entry name" value="beta-beta-alpha zinc fingers"/>
    <property type="match status" value="1"/>
</dbReference>
<dbReference type="HOGENOM" id="CLU_486759_0_0_1"/>
<feature type="compositionally biased region" description="Low complexity" evidence="12">
    <location>
        <begin position="478"/>
        <end position="489"/>
    </location>
</feature>
<keyword evidence="7" id="KW-0805">Transcription regulation</keyword>
<dbReference type="PROSITE" id="PS00028">
    <property type="entry name" value="ZINC_FINGER_C2H2_1"/>
    <property type="match status" value="2"/>
</dbReference>
<evidence type="ECO:0000256" key="5">
    <source>
        <dbReference type="ARBA" id="ARBA00022771"/>
    </source>
</evidence>
<dbReference type="GO" id="GO:0007034">
    <property type="term" value="P:vacuolar transport"/>
    <property type="evidence" value="ECO:0007669"/>
    <property type="project" value="UniProtKB-ARBA"/>
</dbReference>
<dbReference type="InParanoid" id="G4TUC2"/>
<keyword evidence="16" id="KW-1185">Reference proteome</keyword>
<feature type="domain" description="VHS" evidence="14">
    <location>
        <begin position="12"/>
        <end position="93"/>
    </location>
</feature>
<dbReference type="InterPro" id="IPR051061">
    <property type="entry name" value="Zinc_finger_trans_reg"/>
</dbReference>
<evidence type="ECO:0000256" key="6">
    <source>
        <dbReference type="ARBA" id="ARBA00022833"/>
    </source>
</evidence>
<evidence type="ECO:0008006" key="17">
    <source>
        <dbReference type="Google" id="ProtNLM"/>
    </source>
</evidence>
<dbReference type="PROSITE" id="PS50330">
    <property type="entry name" value="UIM"/>
    <property type="match status" value="1"/>
</dbReference>
<keyword evidence="8" id="KW-0804">Transcription</keyword>
<proteinExistence type="predicted"/>
<dbReference type="STRING" id="1109443.G4TUC2"/>
<dbReference type="PROSITE" id="PS50179">
    <property type="entry name" value="VHS"/>
    <property type="match status" value="1"/>
</dbReference>
<dbReference type="OrthoDB" id="6077919at2759"/>
<dbReference type="PANTHER" id="PTHR46179:SF13">
    <property type="entry name" value="C2H2-TYPE DOMAIN-CONTAINING PROTEIN"/>
    <property type="match status" value="1"/>
</dbReference>
<organism evidence="15 16">
    <name type="scientific">Serendipita indica (strain DSM 11827)</name>
    <name type="common">Root endophyte fungus</name>
    <name type="synonym">Piriformospora indica</name>
    <dbReference type="NCBI Taxonomy" id="1109443"/>
    <lineage>
        <taxon>Eukaryota</taxon>
        <taxon>Fungi</taxon>
        <taxon>Dikarya</taxon>
        <taxon>Basidiomycota</taxon>
        <taxon>Agaricomycotina</taxon>
        <taxon>Agaricomycetes</taxon>
        <taxon>Sebacinales</taxon>
        <taxon>Serendipitaceae</taxon>
        <taxon>Serendipita</taxon>
    </lineage>
</organism>
<evidence type="ECO:0000256" key="7">
    <source>
        <dbReference type="ARBA" id="ARBA00023015"/>
    </source>
</evidence>
<dbReference type="Proteomes" id="UP000007148">
    <property type="component" value="Unassembled WGS sequence"/>
</dbReference>
<protein>
    <recommendedName>
        <fullName evidence="17">C2H2-type domain-containing protein</fullName>
    </recommendedName>
</protein>
<keyword evidence="4" id="KW-0967">Endosome</keyword>
<dbReference type="PROSITE" id="PS50157">
    <property type="entry name" value="ZINC_FINGER_C2H2_2"/>
    <property type="match status" value="2"/>
</dbReference>
<dbReference type="GO" id="GO:0035091">
    <property type="term" value="F:phosphatidylinositol binding"/>
    <property type="evidence" value="ECO:0007669"/>
    <property type="project" value="InterPro"/>
</dbReference>
<evidence type="ECO:0000313" key="16">
    <source>
        <dbReference type="Proteomes" id="UP000007148"/>
    </source>
</evidence>
<evidence type="ECO:0000256" key="4">
    <source>
        <dbReference type="ARBA" id="ARBA00022753"/>
    </source>
</evidence>
<evidence type="ECO:0000259" key="14">
    <source>
        <dbReference type="PROSITE" id="PS50179"/>
    </source>
</evidence>
<dbReference type="InterPro" id="IPR036236">
    <property type="entry name" value="Znf_C2H2_sf"/>
</dbReference>
<keyword evidence="11" id="KW-0175">Coiled coil</keyword>
<accession>G4TUC2</accession>
<dbReference type="AlphaFoldDB" id="G4TUC2"/>
<dbReference type="InterPro" id="IPR002014">
    <property type="entry name" value="VHS_dom"/>
</dbReference>
<sequence>MASSTSYTTLITRATDSDNDDQSQLYDIVDKVKSGGADGAIQAANAIKERLGFPETNTRRRVLNILDTLIIECGSDLHKALIQNGFFVSLADIHDKEIEELIPQHVARWRAEMGAEYETALEQAFSKRGQTSGTEEPQQPRKAEGVARRMVGGMGQFNIKPIKPLVPFLTVPYLRARQTLEQARDAATFHMQSMFLARQALHLVVLLNDSLNEDITDEQEDERIDLEDEIDALREAITAWMTETDDISECAARIALIKEQYETFFKSRFYFQNTRRIQDDKVYKKLLAYDQRVLRIQGMSIMRDPDADRDEGGAYIESVKSSPAPNIQEPVMEEAQKTVITSVVEETSTAAALAAEPPPPAQEVAASTSAGGGTSMQDDIERARQFRSQQGEGSSSTQTFACPVPGCGRSFDKQYLLRHHIREHDDRPYRCPMRGCDRRFATPTDQRVHEALHRIKNMGIVPNMPAFAPPIAQTTQSAPPAAETTVAAEAAEEVKSEGKPEDVKSEGGDMPESERPEGQPDKGKGPEDESPEDTQAGKGKGKDSGGDQDVIPAATDEEERMFTEEEMLRVALEESRKDQQQDPNQGTSGADQQNA</sequence>
<dbReference type="GO" id="GO:0005634">
    <property type="term" value="C:nucleus"/>
    <property type="evidence" value="ECO:0007669"/>
    <property type="project" value="UniProtKB-SubCell"/>
</dbReference>
<dbReference type="GO" id="GO:0006357">
    <property type="term" value="P:regulation of transcription by RNA polymerase II"/>
    <property type="evidence" value="ECO:0007669"/>
    <property type="project" value="TreeGrafter"/>
</dbReference>
<reference evidence="15 16" key="1">
    <citation type="journal article" date="2011" name="PLoS Pathog.">
        <title>Endophytic Life Strategies Decoded by Genome and Transcriptome Analyses of the Mutualistic Root Symbiont Piriformospora indica.</title>
        <authorList>
            <person name="Zuccaro A."/>
            <person name="Lahrmann U."/>
            <person name="Guldener U."/>
            <person name="Langen G."/>
            <person name="Pfiffi S."/>
            <person name="Biedenkopf D."/>
            <person name="Wong P."/>
            <person name="Samans B."/>
            <person name="Grimm C."/>
            <person name="Basiewicz M."/>
            <person name="Murat C."/>
            <person name="Martin F."/>
            <person name="Kogel K.H."/>
        </authorList>
    </citation>
    <scope>NUCLEOTIDE SEQUENCE [LARGE SCALE GENOMIC DNA]</scope>
    <source>
        <strain evidence="15 16">DSM 11827</strain>
    </source>
</reference>
<dbReference type="GO" id="GO:0043130">
    <property type="term" value="F:ubiquitin binding"/>
    <property type="evidence" value="ECO:0007669"/>
    <property type="project" value="InterPro"/>
</dbReference>
<evidence type="ECO:0000256" key="8">
    <source>
        <dbReference type="ARBA" id="ARBA00023163"/>
    </source>
</evidence>
<name>G4TUC2_SERID</name>
<dbReference type="Pfam" id="PF00096">
    <property type="entry name" value="zf-C2H2"/>
    <property type="match status" value="1"/>
</dbReference>
<dbReference type="PANTHER" id="PTHR46179">
    <property type="entry name" value="ZINC FINGER PROTEIN"/>
    <property type="match status" value="1"/>
</dbReference>
<dbReference type="GO" id="GO:0010008">
    <property type="term" value="C:endosome membrane"/>
    <property type="evidence" value="ECO:0007669"/>
    <property type="project" value="UniProtKB-SubCell"/>
</dbReference>
<evidence type="ECO:0000256" key="11">
    <source>
        <dbReference type="SAM" id="Coils"/>
    </source>
</evidence>
<keyword evidence="5 10" id="KW-0863">Zinc-finger</keyword>
<feature type="domain" description="C2H2-type" evidence="13">
    <location>
        <begin position="400"/>
        <end position="429"/>
    </location>
</feature>
<feature type="compositionally biased region" description="Basic and acidic residues" evidence="12">
    <location>
        <begin position="492"/>
        <end position="527"/>
    </location>
</feature>
<gene>
    <name evidence="15" type="ORF">PIIN_08885</name>
</gene>
<dbReference type="GO" id="GO:0016192">
    <property type="term" value="P:vesicle-mediated transport"/>
    <property type="evidence" value="ECO:0007669"/>
    <property type="project" value="UniProtKB-ARBA"/>
</dbReference>
<evidence type="ECO:0000259" key="13">
    <source>
        <dbReference type="PROSITE" id="PS50157"/>
    </source>
</evidence>
<dbReference type="InterPro" id="IPR008942">
    <property type="entry name" value="ENTH_VHS"/>
</dbReference>